<dbReference type="InterPro" id="IPR044528">
    <property type="entry name" value="POD-like_MBL-fold"/>
</dbReference>
<dbReference type="PANTHER" id="PTHR43084:SF1">
    <property type="entry name" value="PERSULFIDE DIOXYGENASE ETHE1, MITOCHONDRIAL"/>
    <property type="match status" value="1"/>
</dbReference>
<comment type="caution">
    <text evidence="3">The sequence shown here is derived from an EMBL/GenBank/DDBJ whole genome shotgun (WGS) entry which is preliminary data.</text>
</comment>
<evidence type="ECO:0000259" key="2">
    <source>
        <dbReference type="SMART" id="SM00849"/>
    </source>
</evidence>
<dbReference type="InterPro" id="IPR036866">
    <property type="entry name" value="RibonucZ/Hydroxyglut_hydro"/>
</dbReference>
<keyword evidence="3" id="KW-0378">Hydrolase</keyword>
<protein>
    <submittedName>
        <fullName evidence="3">MBL fold metallo-hydrolase</fullName>
    </submittedName>
</protein>
<dbReference type="GO" id="GO:0046872">
    <property type="term" value="F:metal ion binding"/>
    <property type="evidence" value="ECO:0007669"/>
    <property type="project" value="UniProtKB-KW"/>
</dbReference>
<keyword evidence="1" id="KW-0479">Metal-binding</keyword>
<dbReference type="Proteomes" id="UP000268973">
    <property type="component" value="Unassembled WGS sequence"/>
</dbReference>
<feature type="domain" description="Metallo-beta-lactamase" evidence="2">
    <location>
        <begin position="15"/>
        <end position="198"/>
    </location>
</feature>
<dbReference type="SUPFAM" id="SSF56281">
    <property type="entry name" value="Metallo-hydrolase/oxidoreductase"/>
    <property type="match status" value="1"/>
</dbReference>
<evidence type="ECO:0000313" key="4">
    <source>
        <dbReference type="Proteomes" id="UP000268973"/>
    </source>
</evidence>
<evidence type="ECO:0000313" key="3">
    <source>
        <dbReference type="EMBL" id="RTZ17801.1"/>
    </source>
</evidence>
<evidence type="ECO:0000256" key="1">
    <source>
        <dbReference type="ARBA" id="ARBA00022723"/>
    </source>
</evidence>
<proteinExistence type="predicted"/>
<reference evidence="3 4" key="1">
    <citation type="submission" date="2018-12" db="EMBL/GenBank/DDBJ databases">
        <title>Vibrio sp. isolated from China Sea.</title>
        <authorList>
            <person name="Li Y."/>
        </authorList>
    </citation>
    <scope>NUCLEOTIDE SEQUENCE [LARGE SCALE GENOMIC DNA]</scope>
    <source>
        <strain evidence="3 4">BEI207</strain>
    </source>
</reference>
<dbReference type="GO" id="GO:0050313">
    <property type="term" value="F:sulfur dioxygenase activity"/>
    <property type="evidence" value="ECO:0007669"/>
    <property type="project" value="InterPro"/>
</dbReference>
<dbReference type="InterPro" id="IPR051682">
    <property type="entry name" value="Mito_Persulfide_Diox"/>
</dbReference>
<dbReference type="GO" id="GO:0016787">
    <property type="term" value="F:hydrolase activity"/>
    <property type="evidence" value="ECO:0007669"/>
    <property type="project" value="UniProtKB-KW"/>
</dbReference>
<dbReference type="SMART" id="SM00849">
    <property type="entry name" value="Lactamase_B"/>
    <property type="match status" value="1"/>
</dbReference>
<gene>
    <name evidence="3" type="ORF">EJ063_03165</name>
</gene>
<dbReference type="InterPro" id="IPR001279">
    <property type="entry name" value="Metallo-B-lactamas"/>
</dbReference>
<accession>A0A432D1J2</accession>
<keyword evidence="4" id="KW-1185">Reference proteome</keyword>
<dbReference type="AlphaFoldDB" id="A0A432D1J2"/>
<dbReference type="Pfam" id="PF00753">
    <property type="entry name" value="Lactamase_B"/>
    <property type="match status" value="1"/>
</dbReference>
<dbReference type="PANTHER" id="PTHR43084">
    <property type="entry name" value="PERSULFIDE DIOXYGENASE ETHE1"/>
    <property type="match status" value="1"/>
</dbReference>
<dbReference type="OrthoDB" id="9784009at2"/>
<dbReference type="EMBL" id="RXZH01000001">
    <property type="protein sequence ID" value="RTZ17801.1"/>
    <property type="molecule type" value="Genomic_DNA"/>
</dbReference>
<organism evidence="3 4">
    <name type="scientific">Vibrio aquaticus</name>
    <dbReference type="NCBI Taxonomy" id="2496559"/>
    <lineage>
        <taxon>Bacteria</taxon>
        <taxon>Pseudomonadati</taxon>
        <taxon>Pseudomonadota</taxon>
        <taxon>Gammaproteobacteria</taxon>
        <taxon>Vibrionales</taxon>
        <taxon>Vibrionaceae</taxon>
        <taxon>Vibrio</taxon>
    </lineage>
</organism>
<dbReference type="RefSeq" id="WP_126572551.1">
    <property type="nucleotide sequence ID" value="NZ_RXZH01000001.1"/>
</dbReference>
<dbReference type="Gene3D" id="3.60.15.10">
    <property type="entry name" value="Ribonuclease Z/Hydroxyacylglutathione hydrolase-like"/>
    <property type="match status" value="1"/>
</dbReference>
<sequence>MASQNIQHFFHPISGTISYVVADDDTKEAIIIDPVADYDPESDKISYESAQDLIAHVEAKSLHIVAILETHIHADHLSGSFYLSKYFNAPISVSEGVKEVYAQWKGDLCLSELYHFEHFLLESDEMDFGNSHLEVMSTPGHTPSDLTFKIGDALFVGDSLFYHGTGRADFPGGSAEKMFESIRKLYELKDNTEVYLCHNYPDKVENLHYKTTIGDEKHDNTMLDEQTTRAQFVEIREGRDGQLPPPKLLQPALEFNLTASHSSH</sequence>
<dbReference type="GO" id="GO:0070813">
    <property type="term" value="P:hydrogen sulfide metabolic process"/>
    <property type="evidence" value="ECO:0007669"/>
    <property type="project" value="TreeGrafter"/>
</dbReference>
<dbReference type="CDD" id="cd07724">
    <property type="entry name" value="POD-like_MBL-fold"/>
    <property type="match status" value="1"/>
</dbReference>
<dbReference type="GO" id="GO:0006749">
    <property type="term" value="P:glutathione metabolic process"/>
    <property type="evidence" value="ECO:0007669"/>
    <property type="project" value="InterPro"/>
</dbReference>
<name>A0A432D1J2_9VIBR</name>